<protein>
    <submittedName>
        <fullName evidence="2">Uncharacterized protein</fullName>
    </submittedName>
</protein>
<reference evidence="2 3" key="1">
    <citation type="submission" date="2018-08" db="EMBL/GenBank/DDBJ databases">
        <title>Sequencing the genomes of 1000 actinobacteria strains.</title>
        <authorList>
            <person name="Klenk H.-P."/>
        </authorList>
    </citation>
    <scope>NUCLEOTIDE SEQUENCE [LARGE SCALE GENOMIC DNA]</scope>
    <source>
        <strain evidence="2 3">DSM 43927</strain>
    </source>
</reference>
<accession>A0A3D9SWB4</accession>
<proteinExistence type="predicted"/>
<organism evidence="2 3">
    <name type="scientific">Thermomonospora umbrina</name>
    <dbReference type="NCBI Taxonomy" id="111806"/>
    <lineage>
        <taxon>Bacteria</taxon>
        <taxon>Bacillati</taxon>
        <taxon>Actinomycetota</taxon>
        <taxon>Actinomycetes</taxon>
        <taxon>Streptosporangiales</taxon>
        <taxon>Thermomonosporaceae</taxon>
        <taxon>Thermomonospora</taxon>
    </lineage>
</organism>
<feature type="compositionally biased region" description="Basic and acidic residues" evidence="1">
    <location>
        <begin position="60"/>
        <end position="77"/>
    </location>
</feature>
<evidence type="ECO:0000313" key="2">
    <source>
        <dbReference type="EMBL" id="REF00240.1"/>
    </source>
</evidence>
<gene>
    <name evidence="2" type="ORF">DFJ69_5768</name>
</gene>
<feature type="region of interest" description="Disordered" evidence="1">
    <location>
        <begin position="60"/>
        <end position="90"/>
    </location>
</feature>
<dbReference type="Proteomes" id="UP000256661">
    <property type="component" value="Unassembled WGS sequence"/>
</dbReference>
<sequence length="179" mass="19537">MPEVVYRSTHPDVLAHWDRAGSADAQTAWRARVDQVIADLGFPGRRFATSDGLRGVKVTGVEHPKDEPVPAGWRRDGSLPGAITPDRRRRLGKEVAERLDGLAAPNPRRDLPGGMPDVAFSSLRLMRPGVARLGDAVVVTWSAEIDSGDAEHIDPAVWERIRLSEYYAAVEAEQDGGQP</sequence>
<comment type="caution">
    <text evidence="2">The sequence shown here is derived from an EMBL/GenBank/DDBJ whole genome shotgun (WGS) entry which is preliminary data.</text>
</comment>
<dbReference type="EMBL" id="QTTT01000001">
    <property type="protein sequence ID" value="REF00240.1"/>
    <property type="molecule type" value="Genomic_DNA"/>
</dbReference>
<dbReference type="AlphaFoldDB" id="A0A3D9SWB4"/>
<name>A0A3D9SWB4_9ACTN</name>
<keyword evidence="3" id="KW-1185">Reference proteome</keyword>
<dbReference type="RefSeq" id="WP_170177804.1">
    <property type="nucleotide sequence ID" value="NZ_QTTT01000001.1"/>
</dbReference>
<evidence type="ECO:0000256" key="1">
    <source>
        <dbReference type="SAM" id="MobiDB-lite"/>
    </source>
</evidence>
<evidence type="ECO:0000313" key="3">
    <source>
        <dbReference type="Proteomes" id="UP000256661"/>
    </source>
</evidence>